<dbReference type="InterPro" id="IPR016163">
    <property type="entry name" value="Ald_DH_C"/>
</dbReference>
<comment type="similarity">
    <text evidence="1">Belongs to the aldehyde dehydrogenase family.</text>
</comment>
<dbReference type="Gene3D" id="3.40.605.10">
    <property type="entry name" value="Aldehyde Dehydrogenase, Chain A, domain 1"/>
    <property type="match status" value="1"/>
</dbReference>
<dbReference type="InterPro" id="IPR015590">
    <property type="entry name" value="Aldehyde_DH_dom"/>
</dbReference>
<dbReference type="InterPro" id="IPR016161">
    <property type="entry name" value="Ald_DH/histidinol_DH"/>
</dbReference>
<gene>
    <name evidence="5" type="ORF">SAMN05216270_107258</name>
</gene>
<dbReference type="Proteomes" id="UP000198949">
    <property type="component" value="Unassembled WGS sequence"/>
</dbReference>
<evidence type="ECO:0000313" key="5">
    <source>
        <dbReference type="EMBL" id="SDD79607.1"/>
    </source>
</evidence>
<name>A0A1G6XQF8_9ACTN</name>
<dbReference type="InterPro" id="IPR016162">
    <property type="entry name" value="Ald_DH_N"/>
</dbReference>
<evidence type="ECO:0000313" key="6">
    <source>
        <dbReference type="Proteomes" id="UP000198949"/>
    </source>
</evidence>
<protein>
    <submittedName>
        <fullName evidence="5">Succinate-semialdehyde dehydrogenase / glutarate-semialdehyde dehydrogenase</fullName>
    </submittedName>
</protein>
<feature type="domain" description="Aldehyde dehydrogenase" evidence="4">
    <location>
        <begin position="3"/>
        <end position="451"/>
    </location>
</feature>
<dbReference type="OrthoDB" id="6882680at2"/>
<keyword evidence="3" id="KW-0560">Oxidoreductase</keyword>
<dbReference type="Gene3D" id="3.40.309.10">
    <property type="entry name" value="Aldehyde Dehydrogenase, Chain A, domain 2"/>
    <property type="match status" value="1"/>
</dbReference>
<dbReference type="PANTHER" id="PTHR43217:SF2">
    <property type="entry name" value="SUCCINATE-SEMIALDEHYDE DEHYDROGENASE [NADP(+)]"/>
    <property type="match status" value="1"/>
</dbReference>
<dbReference type="Pfam" id="PF00171">
    <property type="entry name" value="Aldedh"/>
    <property type="match status" value="1"/>
</dbReference>
<evidence type="ECO:0000259" key="4">
    <source>
        <dbReference type="Pfam" id="PF00171"/>
    </source>
</evidence>
<dbReference type="PANTHER" id="PTHR43217">
    <property type="entry name" value="SUCCINATE SEMIALDEHYDE DEHYDROGENASE [NAD(P)+] SAD"/>
    <property type="match status" value="1"/>
</dbReference>
<keyword evidence="2" id="KW-0521">NADP</keyword>
<dbReference type="FunFam" id="3.40.605.10:FF:000012">
    <property type="entry name" value="NAD-dependent succinate-semialdehyde dehydrogenase"/>
    <property type="match status" value="1"/>
</dbReference>
<organism evidence="5 6">
    <name type="scientific">Glycomyces harbinensis</name>
    <dbReference type="NCBI Taxonomy" id="58114"/>
    <lineage>
        <taxon>Bacteria</taxon>
        <taxon>Bacillati</taxon>
        <taxon>Actinomycetota</taxon>
        <taxon>Actinomycetes</taxon>
        <taxon>Glycomycetales</taxon>
        <taxon>Glycomycetaceae</taxon>
        <taxon>Glycomyces</taxon>
    </lineage>
</organism>
<evidence type="ECO:0000256" key="2">
    <source>
        <dbReference type="ARBA" id="ARBA00022857"/>
    </source>
</evidence>
<dbReference type="EMBL" id="FNAD01000007">
    <property type="protein sequence ID" value="SDD79607.1"/>
    <property type="molecule type" value="Genomic_DNA"/>
</dbReference>
<keyword evidence="6" id="KW-1185">Reference proteome</keyword>
<proteinExistence type="inferred from homology"/>
<accession>A0A1G6XQF8</accession>
<sequence>MGFSTINPNTGELLKEFPMQADEEVFAALGTADRRFRGDWRYRPVAERARIVGRAAEILREQRDEYAQYPVLEMGKIARFSYFEVDLVADILAYYAEHGERLLAEQAIPGEPGAVLVSEPIGPILAIEPWNFPFYQLVRVAAPQLVAGNVVLMKHAENVPQCALAFARLFEEAGAPEGVYTNLFCSVDQVADLIDDFRVRGVALTGSERAGASVGARAGRNLKKVILELGGSDPALILERAPLDHAVDQVVMGRTYNSGQGCVNIKRVIVVGRERGETMLAALKEKFAAITIGDPTDEATQLGPLTSERALDGLLEQIQAAEAAGATIAYGGKRVDRPGFFLEPTIITGIDEDNPLFHQEAFGPVLSFYIVDDEEEAIALANATKYGLGAYVFDADTAHAKEIASRIESGMVYVNSCFADSPGLPFGGVKNSGLGRELSEIGIGEFLNRKLIRVADADRQGANV</sequence>
<dbReference type="SUPFAM" id="SSF53720">
    <property type="entry name" value="ALDH-like"/>
    <property type="match status" value="1"/>
</dbReference>
<dbReference type="RefSeq" id="WP_091035794.1">
    <property type="nucleotide sequence ID" value="NZ_FNAD01000007.1"/>
</dbReference>
<evidence type="ECO:0000256" key="3">
    <source>
        <dbReference type="ARBA" id="ARBA00023002"/>
    </source>
</evidence>
<dbReference type="STRING" id="58114.SAMN05216270_107258"/>
<dbReference type="GO" id="GO:0004777">
    <property type="term" value="F:succinate-semialdehyde dehydrogenase (NAD+) activity"/>
    <property type="evidence" value="ECO:0007669"/>
    <property type="project" value="TreeGrafter"/>
</dbReference>
<dbReference type="FunFam" id="3.40.309.10:FF:000009">
    <property type="entry name" value="Aldehyde dehydrogenase A"/>
    <property type="match status" value="1"/>
</dbReference>
<dbReference type="AlphaFoldDB" id="A0A1G6XQF8"/>
<reference evidence="6" key="1">
    <citation type="submission" date="2016-10" db="EMBL/GenBank/DDBJ databases">
        <authorList>
            <person name="Varghese N."/>
            <person name="Submissions S."/>
        </authorList>
    </citation>
    <scope>NUCLEOTIDE SEQUENCE [LARGE SCALE GENOMIC DNA]</scope>
    <source>
        <strain evidence="6">CGMCC 4.3516</strain>
    </source>
</reference>
<evidence type="ECO:0000256" key="1">
    <source>
        <dbReference type="ARBA" id="ARBA00009986"/>
    </source>
</evidence>
<dbReference type="InterPro" id="IPR047110">
    <property type="entry name" value="GABD/Sad-like"/>
</dbReference>